<reference evidence="2 3" key="1">
    <citation type="submission" date="2023-10" db="EMBL/GenBank/DDBJ databases">
        <title>Noviherbaspirillum sp. CPCC 100848 genome assembly.</title>
        <authorList>
            <person name="Li X.Y."/>
            <person name="Fang X.M."/>
        </authorList>
    </citation>
    <scope>NUCLEOTIDE SEQUENCE [LARGE SCALE GENOMIC DNA]</scope>
    <source>
        <strain evidence="2 3">CPCC 100848</strain>
    </source>
</reference>
<sequence>MNGFTLTRNPFGKLVFASAEGTHEGVVPVRAFPIAAPDTGIALVDADGHELAWIEKLADLPPATRTLLEEELKSREFLPEIRRIVGVSTFAVPSTWQVETDRGSASFVLKGEEDIRRVAESTLLIADSHGVQFLIRDTQALDKASKKILDRFL</sequence>
<name>A0ABU6JA73_9BURK</name>
<organism evidence="2 3">
    <name type="scientific">Noviherbaspirillum album</name>
    <dbReference type="NCBI Taxonomy" id="3080276"/>
    <lineage>
        <taxon>Bacteria</taxon>
        <taxon>Pseudomonadati</taxon>
        <taxon>Pseudomonadota</taxon>
        <taxon>Betaproteobacteria</taxon>
        <taxon>Burkholderiales</taxon>
        <taxon>Oxalobacteraceae</taxon>
        <taxon>Noviherbaspirillum</taxon>
    </lineage>
</organism>
<dbReference type="Pfam" id="PF08909">
    <property type="entry name" value="DUF1854"/>
    <property type="match status" value="1"/>
</dbReference>
<comment type="caution">
    <text evidence="2">The sequence shown here is derived from an EMBL/GenBank/DDBJ whole genome shotgun (WGS) entry which is preliminary data.</text>
</comment>
<keyword evidence="3" id="KW-1185">Reference proteome</keyword>
<feature type="domain" description="DUF1854" evidence="1">
    <location>
        <begin position="23"/>
        <end position="152"/>
    </location>
</feature>
<proteinExistence type="predicted"/>
<protein>
    <submittedName>
        <fullName evidence="2">DUF1854 domain-containing protein</fullName>
    </submittedName>
</protein>
<dbReference type="Proteomes" id="UP001352263">
    <property type="component" value="Unassembled WGS sequence"/>
</dbReference>
<accession>A0ABU6JA73</accession>
<evidence type="ECO:0000313" key="3">
    <source>
        <dbReference type="Proteomes" id="UP001352263"/>
    </source>
</evidence>
<gene>
    <name evidence="2" type="ORF">RY831_15405</name>
</gene>
<evidence type="ECO:0000313" key="2">
    <source>
        <dbReference type="EMBL" id="MEC4720549.1"/>
    </source>
</evidence>
<dbReference type="EMBL" id="JAWIIV010000012">
    <property type="protein sequence ID" value="MEC4720549.1"/>
    <property type="molecule type" value="Genomic_DNA"/>
</dbReference>
<evidence type="ECO:0000259" key="1">
    <source>
        <dbReference type="Pfam" id="PF08909"/>
    </source>
</evidence>
<dbReference type="InterPro" id="IPR015005">
    <property type="entry name" value="DUF1854"/>
</dbReference>
<dbReference type="RefSeq" id="WP_326507266.1">
    <property type="nucleotide sequence ID" value="NZ_JAWIIV010000012.1"/>
</dbReference>